<evidence type="ECO:0000313" key="2">
    <source>
        <dbReference type="Proteomes" id="UP001060085"/>
    </source>
</evidence>
<protein>
    <submittedName>
        <fullName evidence="1">Uncharacterized protein</fullName>
    </submittedName>
</protein>
<dbReference type="Proteomes" id="UP001060085">
    <property type="component" value="Linkage Group LG01"/>
</dbReference>
<proteinExistence type="predicted"/>
<dbReference type="EMBL" id="CM044701">
    <property type="protein sequence ID" value="KAI5680017.1"/>
    <property type="molecule type" value="Genomic_DNA"/>
</dbReference>
<reference evidence="2" key="1">
    <citation type="journal article" date="2023" name="Nat. Plants">
        <title>Single-cell RNA sequencing provides a high-resolution roadmap for understanding the multicellular compartmentation of specialized metabolism.</title>
        <authorList>
            <person name="Sun S."/>
            <person name="Shen X."/>
            <person name="Li Y."/>
            <person name="Li Y."/>
            <person name="Wang S."/>
            <person name="Li R."/>
            <person name="Zhang H."/>
            <person name="Shen G."/>
            <person name="Guo B."/>
            <person name="Wei J."/>
            <person name="Xu J."/>
            <person name="St-Pierre B."/>
            <person name="Chen S."/>
            <person name="Sun C."/>
        </authorList>
    </citation>
    <scope>NUCLEOTIDE SEQUENCE [LARGE SCALE GENOMIC DNA]</scope>
</reference>
<accession>A0ACC0C4Z1</accession>
<sequence length="366" mass="40456">MSTPFSTMFIAIAIAMSITIIIPRVDCARAFFVFGDSLVDNGNNNYLITSARADSPPYGVDYPTHRPTGRFSNGYNIPDLISQELGSEPTLPYLDPQLNGQKLLIGANFASAGVGILNDTGIQFANIIGIYQQMSFFSQYQQRLSSIIGEEQTQRLVNGALVLITLGGNDFVNNYFLAPITPRRIQFNLEAFSHYLIDEYRKILKRLYEMGARRVLVTGTGPLGCVPSQLATRSRNGQCAEEPQKAAFIFNPLLVQMIRSLNQEVGSDIFVAVNAMEMQNDFISNPQAFGFITSKVACCGQGPYNGVGLCTVASNLCPNRDIYAFWDPFHPTERANRIIVRTIYTGSDKYMTPMNLSTIMALDANI</sequence>
<name>A0ACC0C4Z1_CATRO</name>
<evidence type="ECO:0000313" key="1">
    <source>
        <dbReference type="EMBL" id="KAI5680017.1"/>
    </source>
</evidence>
<comment type="caution">
    <text evidence="1">The sequence shown here is derived from an EMBL/GenBank/DDBJ whole genome shotgun (WGS) entry which is preliminary data.</text>
</comment>
<keyword evidence="2" id="KW-1185">Reference proteome</keyword>
<gene>
    <name evidence="1" type="ORF">M9H77_01244</name>
</gene>
<organism evidence="1 2">
    <name type="scientific">Catharanthus roseus</name>
    <name type="common">Madagascar periwinkle</name>
    <name type="synonym">Vinca rosea</name>
    <dbReference type="NCBI Taxonomy" id="4058"/>
    <lineage>
        <taxon>Eukaryota</taxon>
        <taxon>Viridiplantae</taxon>
        <taxon>Streptophyta</taxon>
        <taxon>Embryophyta</taxon>
        <taxon>Tracheophyta</taxon>
        <taxon>Spermatophyta</taxon>
        <taxon>Magnoliopsida</taxon>
        <taxon>eudicotyledons</taxon>
        <taxon>Gunneridae</taxon>
        <taxon>Pentapetalae</taxon>
        <taxon>asterids</taxon>
        <taxon>lamiids</taxon>
        <taxon>Gentianales</taxon>
        <taxon>Apocynaceae</taxon>
        <taxon>Rauvolfioideae</taxon>
        <taxon>Vinceae</taxon>
        <taxon>Catharanthinae</taxon>
        <taxon>Catharanthus</taxon>
    </lineage>
</organism>